<organism evidence="2 3">
    <name type="scientific">Caballeronia sordidicola</name>
    <name type="common">Burkholderia sordidicola</name>
    <dbReference type="NCBI Taxonomy" id="196367"/>
    <lineage>
        <taxon>Bacteria</taxon>
        <taxon>Pseudomonadati</taxon>
        <taxon>Pseudomonadota</taxon>
        <taxon>Betaproteobacteria</taxon>
        <taxon>Burkholderiales</taxon>
        <taxon>Burkholderiaceae</taxon>
        <taxon>Caballeronia</taxon>
    </lineage>
</organism>
<dbReference type="Pfam" id="PF21315">
    <property type="entry name" value="FAN1_HTH"/>
    <property type="match status" value="1"/>
</dbReference>
<comment type="caution">
    <text evidence="2">The sequence shown here is derived from an EMBL/GenBank/DDBJ whole genome shotgun (WGS) entry which is preliminary data.</text>
</comment>
<dbReference type="EMBL" id="MTHB01000013">
    <property type="protein sequence ID" value="OXC80508.1"/>
    <property type="molecule type" value="Genomic_DNA"/>
</dbReference>
<evidence type="ECO:0000259" key="1">
    <source>
        <dbReference type="Pfam" id="PF21315"/>
    </source>
</evidence>
<evidence type="ECO:0000313" key="2">
    <source>
        <dbReference type="EMBL" id="OXC80508.1"/>
    </source>
</evidence>
<proteinExistence type="predicted"/>
<dbReference type="AlphaFoldDB" id="A0A226XCC5"/>
<name>A0A226XCC5_CABSO</name>
<dbReference type="RefSeq" id="WP_179258159.1">
    <property type="nucleotide sequence ID" value="NZ_MTHB01000013.1"/>
</dbReference>
<evidence type="ECO:0000313" key="3">
    <source>
        <dbReference type="Proteomes" id="UP000214720"/>
    </source>
</evidence>
<accession>A0A226XCC5</accession>
<feature type="domain" description="Fanconi-associated nuclease 1-like winged-helix" evidence="1">
    <location>
        <begin position="16"/>
        <end position="54"/>
    </location>
</feature>
<dbReference type="Proteomes" id="UP000214720">
    <property type="component" value="Unassembled WGS sequence"/>
</dbReference>
<reference evidence="3" key="1">
    <citation type="submission" date="2017-01" db="EMBL/GenBank/DDBJ databases">
        <title>Genome Analysis of Deinococcus marmoris KOPRI26562.</title>
        <authorList>
            <person name="Kim J.H."/>
            <person name="Oh H.-M."/>
        </authorList>
    </citation>
    <scope>NUCLEOTIDE SEQUENCE [LARGE SCALE GENOMIC DNA]</scope>
    <source>
        <strain evidence="3">PAMC 26633</strain>
    </source>
</reference>
<sequence>MKTLAHTSPANFQRRFYYLLNFETALEWLAARYDDLWSDDERAFLLAFPRLFTPTEN</sequence>
<gene>
    <name evidence="2" type="ORF">BSU04_01300</name>
</gene>
<protein>
    <recommendedName>
        <fullName evidence="1">Fanconi-associated nuclease 1-like winged-helix domain-containing protein</fullName>
    </recommendedName>
</protein>
<dbReference type="InterPro" id="IPR049125">
    <property type="entry name" value="FAN1-like_WH"/>
</dbReference>